<dbReference type="PANTHER" id="PTHR42790:SF19">
    <property type="entry name" value="KYNURENINE_ALPHA-AMINOADIPATE AMINOTRANSFERASE, MITOCHONDRIAL"/>
    <property type="match status" value="1"/>
</dbReference>
<sequence length="442" mass="49029">MPVSSQDSAHQQGGLNLDPWYDNYARRTAGLTVSEVRALFAVASRPEVVSLAGGSPYVSALPEELIHTAFKRMMREHGAEALQYGGGQGIPELREHILELMTLEGITGASADDVVTTTGSQHAIDLVTKLFIDPGDVILLETPSYVGALGTFKSYEADVRHVEMDEDGLNLEALEAAIHKARAEGKAVKFLYTIPNFNNPTGVTMSEARRREVLDLCIREDVLIVEDNPYGLLYFDEKAPNAIRSLDDEHVLYLGSFSKILSPGVRVGYVLAPHGIREKLILAVESSILSPSSLNQWLVTEYLETSDWRAQIDTYRGTYRERRDAMLAALEEYLPQLSWTVPNGGFFTWVQLPQSLDSKQMLPRATKELVAYTPGTGFYADGRGHDKIRLSFSLPTPDRIRLGVRRLANVINGELEIIETFGTFDNRSEDDNRFAAAPPDLN</sequence>
<evidence type="ECO:0000256" key="2">
    <source>
        <dbReference type="ARBA" id="ARBA00022576"/>
    </source>
</evidence>
<reference evidence="6" key="1">
    <citation type="submission" date="2018-03" db="EMBL/GenBank/DDBJ databases">
        <authorList>
            <person name="Nunes O.C."/>
            <person name="Lopes A.R."/>
            <person name="Froufe H."/>
            <person name="Munoz-Merida A."/>
            <person name="Barroso C."/>
            <person name="Egas C."/>
        </authorList>
    </citation>
    <scope>NUCLEOTIDE SEQUENCE</scope>
    <source>
        <strain evidence="6">ON4</strain>
    </source>
</reference>
<protein>
    <submittedName>
        <fullName evidence="6">PLP-dependent aminotransferase family protein</fullName>
    </submittedName>
</protein>
<evidence type="ECO:0000256" key="3">
    <source>
        <dbReference type="ARBA" id="ARBA00022679"/>
    </source>
</evidence>
<dbReference type="InterPro" id="IPR050859">
    <property type="entry name" value="Class-I_PLP-dep_aminotransf"/>
</dbReference>
<proteinExistence type="predicted"/>
<evidence type="ECO:0000256" key="1">
    <source>
        <dbReference type="ARBA" id="ARBA00001933"/>
    </source>
</evidence>
<dbReference type="GO" id="GO:0008483">
    <property type="term" value="F:transaminase activity"/>
    <property type="evidence" value="ECO:0007669"/>
    <property type="project" value="UniProtKB-KW"/>
</dbReference>
<dbReference type="Gene3D" id="3.40.640.10">
    <property type="entry name" value="Type I PLP-dependent aspartate aminotransferase-like (Major domain)"/>
    <property type="match status" value="1"/>
</dbReference>
<keyword evidence="7" id="KW-1185">Reference proteome</keyword>
<dbReference type="RefSeq" id="WP_051266899.1">
    <property type="nucleotide sequence ID" value="NZ_CP028426.1"/>
</dbReference>
<dbReference type="SUPFAM" id="SSF53383">
    <property type="entry name" value="PLP-dependent transferases"/>
    <property type="match status" value="1"/>
</dbReference>
<dbReference type="InterPro" id="IPR015424">
    <property type="entry name" value="PyrdxlP-dep_Trfase"/>
</dbReference>
<keyword evidence="3" id="KW-0808">Transferase</keyword>
<keyword evidence="4" id="KW-0663">Pyridoxal phosphate</keyword>
<name>A0ABT7C925_9MICO</name>
<comment type="caution">
    <text evidence="6">The sequence shown here is derived from an EMBL/GenBank/DDBJ whole genome shotgun (WGS) entry which is preliminary data.</text>
</comment>
<feature type="domain" description="Aminotransferase class I/classII large" evidence="5">
    <location>
        <begin position="66"/>
        <end position="406"/>
    </location>
</feature>
<dbReference type="EMBL" id="PXVD01000015">
    <property type="protein sequence ID" value="MDJ1371708.1"/>
    <property type="molecule type" value="Genomic_DNA"/>
</dbReference>
<dbReference type="Pfam" id="PF00155">
    <property type="entry name" value="Aminotran_1_2"/>
    <property type="match status" value="1"/>
</dbReference>
<dbReference type="Proteomes" id="UP001170379">
    <property type="component" value="Unassembled WGS sequence"/>
</dbReference>
<accession>A0ABT7C925</accession>
<dbReference type="Gene3D" id="3.90.1150.10">
    <property type="entry name" value="Aspartate Aminotransferase, domain 1"/>
    <property type="match status" value="1"/>
</dbReference>
<evidence type="ECO:0000259" key="5">
    <source>
        <dbReference type="Pfam" id="PF00155"/>
    </source>
</evidence>
<dbReference type="PANTHER" id="PTHR42790">
    <property type="entry name" value="AMINOTRANSFERASE"/>
    <property type="match status" value="1"/>
</dbReference>
<reference evidence="6" key="2">
    <citation type="journal article" date="2022" name="Sci. Rep.">
        <title>In silico prediction of the enzymes involved in the degradation of the herbicide molinate by Gulosibacter molinativorax ON4T.</title>
        <authorList>
            <person name="Lopes A.R."/>
            <person name="Bunin E."/>
            <person name="Viana A.T."/>
            <person name="Froufe H."/>
            <person name="Munoz-Merida A."/>
            <person name="Pinho D."/>
            <person name="Figueiredo J."/>
            <person name="Barroso C."/>
            <person name="Vaz-Moreira I."/>
            <person name="Bellanger X."/>
            <person name="Egas C."/>
            <person name="Nunes O.C."/>
        </authorList>
    </citation>
    <scope>NUCLEOTIDE SEQUENCE</scope>
    <source>
        <strain evidence="6">ON4</strain>
    </source>
</reference>
<keyword evidence="2 6" id="KW-0032">Aminotransferase</keyword>
<dbReference type="CDD" id="cd00609">
    <property type="entry name" value="AAT_like"/>
    <property type="match status" value="1"/>
</dbReference>
<comment type="cofactor">
    <cofactor evidence="1">
        <name>pyridoxal 5'-phosphate</name>
        <dbReference type="ChEBI" id="CHEBI:597326"/>
    </cofactor>
</comment>
<organism evidence="6 7">
    <name type="scientific">Gulosibacter molinativorax</name>
    <dbReference type="NCBI Taxonomy" id="256821"/>
    <lineage>
        <taxon>Bacteria</taxon>
        <taxon>Bacillati</taxon>
        <taxon>Actinomycetota</taxon>
        <taxon>Actinomycetes</taxon>
        <taxon>Micrococcales</taxon>
        <taxon>Microbacteriaceae</taxon>
        <taxon>Gulosibacter</taxon>
    </lineage>
</organism>
<evidence type="ECO:0000256" key="4">
    <source>
        <dbReference type="ARBA" id="ARBA00022898"/>
    </source>
</evidence>
<dbReference type="InterPro" id="IPR004839">
    <property type="entry name" value="Aminotransferase_I/II_large"/>
</dbReference>
<dbReference type="InterPro" id="IPR015422">
    <property type="entry name" value="PyrdxlP-dep_Trfase_small"/>
</dbReference>
<dbReference type="InterPro" id="IPR015421">
    <property type="entry name" value="PyrdxlP-dep_Trfase_major"/>
</dbReference>
<gene>
    <name evidence="6" type="ORF">C7K25_10070</name>
</gene>
<evidence type="ECO:0000313" key="6">
    <source>
        <dbReference type="EMBL" id="MDJ1371708.1"/>
    </source>
</evidence>
<evidence type="ECO:0000313" key="7">
    <source>
        <dbReference type="Proteomes" id="UP001170379"/>
    </source>
</evidence>